<name>A0A9P8D5C6_9HYPO</name>
<feature type="repeat" description="ANK" evidence="3">
    <location>
        <begin position="116"/>
        <end position="148"/>
    </location>
</feature>
<keyword evidence="5" id="KW-1185">Reference proteome</keyword>
<dbReference type="SUPFAM" id="SSF48403">
    <property type="entry name" value="Ankyrin repeat"/>
    <property type="match status" value="1"/>
</dbReference>
<dbReference type="SMART" id="SM00248">
    <property type="entry name" value="ANK"/>
    <property type="match status" value="8"/>
</dbReference>
<proteinExistence type="predicted"/>
<dbReference type="GeneID" id="68320072"/>
<dbReference type="PANTHER" id="PTHR24198:SF165">
    <property type="entry name" value="ANKYRIN REPEAT-CONTAINING PROTEIN-RELATED"/>
    <property type="match status" value="1"/>
</dbReference>
<feature type="repeat" description="ANK" evidence="3">
    <location>
        <begin position="184"/>
        <end position="216"/>
    </location>
</feature>
<dbReference type="RefSeq" id="XP_044674662.1">
    <property type="nucleotide sequence ID" value="XM_044829746.1"/>
</dbReference>
<feature type="repeat" description="ANK" evidence="3">
    <location>
        <begin position="149"/>
        <end position="182"/>
    </location>
</feature>
<dbReference type="PROSITE" id="PS50088">
    <property type="entry name" value="ANK_REPEAT"/>
    <property type="match status" value="5"/>
</dbReference>
<organism evidence="4 5">
    <name type="scientific">Fusarium musae</name>
    <dbReference type="NCBI Taxonomy" id="1042133"/>
    <lineage>
        <taxon>Eukaryota</taxon>
        <taxon>Fungi</taxon>
        <taxon>Dikarya</taxon>
        <taxon>Ascomycota</taxon>
        <taxon>Pezizomycotina</taxon>
        <taxon>Sordariomycetes</taxon>
        <taxon>Hypocreomycetidae</taxon>
        <taxon>Hypocreales</taxon>
        <taxon>Nectriaceae</taxon>
        <taxon>Fusarium</taxon>
    </lineage>
</organism>
<evidence type="ECO:0000313" key="4">
    <source>
        <dbReference type="EMBL" id="KAG9495662.1"/>
    </source>
</evidence>
<dbReference type="PANTHER" id="PTHR24198">
    <property type="entry name" value="ANKYRIN REPEAT AND PROTEIN KINASE DOMAIN-CONTAINING PROTEIN"/>
    <property type="match status" value="1"/>
</dbReference>
<feature type="repeat" description="ANK" evidence="3">
    <location>
        <begin position="50"/>
        <end position="82"/>
    </location>
</feature>
<dbReference type="InterPro" id="IPR036770">
    <property type="entry name" value="Ankyrin_rpt-contain_sf"/>
</dbReference>
<dbReference type="AlphaFoldDB" id="A0A9P8D5C6"/>
<feature type="repeat" description="ANK" evidence="3">
    <location>
        <begin position="255"/>
        <end position="287"/>
    </location>
</feature>
<dbReference type="KEGG" id="fmu:J7337_012216"/>
<evidence type="ECO:0000256" key="1">
    <source>
        <dbReference type="ARBA" id="ARBA00022737"/>
    </source>
</evidence>
<dbReference type="PROSITE" id="PS50297">
    <property type="entry name" value="ANK_REP_REGION"/>
    <property type="match status" value="5"/>
</dbReference>
<dbReference type="InterPro" id="IPR002110">
    <property type="entry name" value="Ankyrin_rpt"/>
</dbReference>
<reference evidence="4" key="1">
    <citation type="journal article" date="2021" name="Mol. Plant Microbe Interact.">
        <title>Telomere to telomere genome assembly of Fusarium musae F31, causal agent of crown rot disease of banana.</title>
        <authorList>
            <person name="Degradi L."/>
            <person name="Tava V."/>
            <person name="Kunova A."/>
            <person name="Cortesi P."/>
            <person name="Saracchi M."/>
            <person name="Pasquali M."/>
        </authorList>
    </citation>
    <scope>NUCLEOTIDE SEQUENCE</scope>
    <source>
        <strain evidence="4">F31</strain>
    </source>
</reference>
<keyword evidence="2 3" id="KW-0040">ANK repeat</keyword>
<dbReference type="EMBL" id="JAHBCI010000010">
    <property type="protein sequence ID" value="KAG9495662.1"/>
    <property type="molecule type" value="Genomic_DNA"/>
</dbReference>
<evidence type="ECO:0000256" key="2">
    <source>
        <dbReference type="ARBA" id="ARBA00023043"/>
    </source>
</evidence>
<dbReference type="Gene3D" id="1.25.40.20">
    <property type="entry name" value="Ankyrin repeat-containing domain"/>
    <property type="match status" value="2"/>
</dbReference>
<evidence type="ECO:0000256" key="3">
    <source>
        <dbReference type="PROSITE-ProRule" id="PRU00023"/>
    </source>
</evidence>
<keyword evidence="1" id="KW-0677">Repeat</keyword>
<evidence type="ECO:0008006" key="6">
    <source>
        <dbReference type="Google" id="ProtNLM"/>
    </source>
</evidence>
<sequence length="336" mass="37617">MEMEADCENDLPFLHQKLYTIAKAQEIQYLAVFDYWVNEKKSEIDAQDSSGKTALHIATEFHLTLEAKCLVRGGADVTIRDFDGRQPIYLACIGRQTEMVHFLLTKVKDVNALYNKNETLLASACQMGQLDIVNLLLENGVDANISDDDGQTPLHWACSDDEEEIVERLLQEDTLNINAVDKKENLTPLNSAVINAHANNVSLLLQKNADLYIKDYMDRTPLMTATRAKNLEIVRMILGHKVGWRDGYLEIADDRSLTPLHVASRQGSCEIASEMIRTGANCDARSRAGNDADYEDFPGYTLLHHACSEDQHEIGSLLLPEIPLPGFEVDAKAQDR</sequence>
<evidence type="ECO:0000313" key="5">
    <source>
        <dbReference type="Proteomes" id="UP000827133"/>
    </source>
</evidence>
<comment type="caution">
    <text evidence="4">The sequence shown here is derived from an EMBL/GenBank/DDBJ whole genome shotgun (WGS) entry which is preliminary data.</text>
</comment>
<protein>
    <recommendedName>
        <fullName evidence="6">Ankyrin repeat protein</fullName>
    </recommendedName>
</protein>
<gene>
    <name evidence="4" type="ORF">J7337_012216</name>
</gene>
<accession>A0A9P8D5C6</accession>
<dbReference type="Proteomes" id="UP000827133">
    <property type="component" value="Unassembled WGS sequence"/>
</dbReference>
<dbReference type="Pfam" id="PF12796">
    <property type="entry name" value="Ank_2"/>
    <property type="match status" value="2"/>
</dbReference>